<gene>
    <name evidence="2" type="ORF">UFOPK2350_01912</name>
</gene>
<evidence type="ECO:0000256" key="1">
    <source>
        <dbReference type="SAM" id="MobiDB-lite"/>
    </source>
</evidence>
<feature type="compositionally biased region" description="Gly residues" evidence="1">
    <location>
        <begin position="26"/>
        <end position="41"/>
    </location>
</feature>
<dbReference type="EMBL" id="CAEZXE010000257">
    <property type="protein sequence ID" value="CAB4697534.1"/>
    <property type="molecule type" value="Genomic_DNA"/>
</dbReference>
<dbReference type="AlphaFoldDB" id="A0A6J6PMV4"/>
<sequence>MIARTAPTMSTATQPRCSAASSIADAGGGGFGPGVTEGAGGTPVVETSASVSSSN</sequence>
<evidence type="ECO:0000313" key="2">
    <source>
        <dbReference type="EMBL" id="CAB4697534.1"/>
    </source>
</evidence>
<protein>
    <submittedName>
        <fullName evidence="2">Unannotated protein</fullName>
    </submittedName>
</protein>
<feature type="compositionally biased region" description="Polar residues" evidence="1">
    <location>
        <begin position="7"/>
        <end position="21"/>
    </location>
</feature>
<reference evidence="2" key="1">
    <citation type="submission" date="2020-05" db="EMBL/GenBank/DDBJ databases">
        <authorList>
            <person name="Chiriac C."/>
            <person name="Salcher M."/>
            <person name="Ghai R."/>
            <person name="Kavagutti S V."/>
        </authorList>
    </citation>
    <scope>NUCLEOTIDE SEQUENCE</scope>
</reference>
<organism evidence="2">
    <name type="scientific">freshwater metagenome</name>
    <dbReference type="NCBI Taxonomy" id="449393"/>
    <lineage>
        <taxon>unclassified sequences</taxon>
        <taxon>metagenomes</taxon>
        <taxon>ecological metagenomes</taxon>
    </lineage>
</organism>
<accession>A0A6J6PMV4</accession>
<proteinExistence type="predicted"/>
<name>A0A6J6PMV4_9ZZZZ</name>
<feature type="region of interest" description="Disordered" evidence="1">
    <location>
        <begin position="1"/>
        <end position="55"/>
    </location>
</feature>